<accession>G8TZ04</accession>
<dbReference type="Proteomes" id="UP000005439">
    <property type="component" value="Chromosome"/>
</dbReference>
<keyword evidence="2" id="KW-0645">Protease</keyword>
<keyword evidence="6" id="KW-0106">Calcium</keyword>
<dbReference type="InterPro" id="IPR036852">
    <property type="entry name" value="Peptidase_S8/S53_dom_sf"/>
</dbReference>
<reference evidence="10" key="1">
    <citation type="submission" date="2011-12" db="EMBL/GenBank/DDBJ databases">
        <title>The complete genome of chromosome of Sulfobacillus acidophilus DSM 10332.</title>
        <authorList>
            <person name="Lucas S."/>
            <person name="Han J."/>
            <person name="Lapidus A."/>
            <person name="Bruce D."/>
            <person name="Goodwin L."/>
            <person name="Pitluck S."/>
            <person name="Peters L."/>
            <person name="Kyrpides N."/>
            <person name="Mavromatis K."/>
            <person name="Ivanova N."/>
            <person name="Mikhailova N."/>
            <person name="Chertkov O."/>
            <person name="Saunders E."/>
            <person name="Detter J.C."/>
            <person name="Tapia R."/>
            <person name="Han C."/>
            <person name="Land M."/>
            <person name="Hauser L."/>
            <person name="Markowitz V."/>
            <person name="Cheng J.-F."/>
            <person name="Hugenholtz P."/>
            <person name="Woyke T."/>
            <person name="Wu D."/>
            <person name="Pukall R."/>
            <person name="Gehrich-Schroeter G."/>
            <person name="Schneider S."/>
            <person name="Klenk H.-P."/>
            <person name="Eisen J.A."/>
        </authorList>
    </citation>
    <scope>NUCLEOTIDE SEQUENCE [LARGE SCALE GENOMIC DNA]</scope>
    <source>
        <strain evidence="10">ATCC 700253 / DSM 10332 / NAL</strain>
    </source>
</reference>
<dbReference type="KEGG" id="sap:Sulac_1687"/>
<dbReference type="GO" id="GO:0004252">
    <property type="term" value="F:serine-type endopeptidase activity"/>
    <property type="evidence" value="ECO:0007669"/>
    <property type="project" value="InterPro"/>
</dbReference>
<dbReference type="HOGENOM" id="CLU_012501_1_0_9"/>
<keyword evidence="10" id="KW-1185">Reference proteome</keyword>
<evidence type="ECO:0000256" key="4">
    <source>
        <dbReference type="ARBA" id="ARBA00022801"/>
    </source>
</evidence>
<dbReference type="AlphaFoldDB" id="G8TZ04"/>
<dbReference type="GO" id="GO:0008240">
    <property type="term" value="F:tripeptidyl-peptidase activity"/>
    <property type="evidence" value="ECO:0007669"/>
    <property type="project" value="TreeGrafter"/>
</dbReference>
<dbReference type="GO" id="GO:0046872">
    <property type="term" value="F:metal ion binding"/>
    <property type="evidence" value="ECO:0007669"/>
    <property type="project" value="UniProtKB-KW"/>
</dbReference>
<organism evidence="9 10">
    <name type="scientific">Sulfobacillus acidophilus (strain ATCC 700253 / DSM 10332 / NAL)</name>
    <dbReference type="NCBI Taxonomy" id="679936"/>
    <lineage>
        <taxon>Bacteria</taxon>
        <taxon>Bacillati</taxon>
        <taxon>Bacillota</taxon>
        <taxon>Clostridia</taxon>
        <taxon>Eubacteriales</taxon>
        <taxon>Clostridiales Family XVII. Incertae Sedis</taxon>
        <taxon>Sulfobacillus</taxon>
    </lineage>
</organism>
<dbReference type="InterPro" id="IPR015366">
    <property type="entry name" value="S53_propep"/>
</dbReference>
<dbReference type="PATRIC" id="fig|679936.5.peg.1756"/>
<evidence type="ECO:0000256" key="5">
    <source>
        <dbReference type="ARBA" id="ARBA00022825"/>
    </source>
</evidence>
<dbReference type="Pfam" id="PF09286">
    <property type="entry name" value="Pro-kuma_activ"/>
    <property type="match status" value="1"/>
</dbReference>
<dbReference type="CDD" id="cd11377">
    <property type="entry name" value="Pro-peptidase_S53"/>
    <property type="match status" value="1"/>
</dbReference>
<keyword evidence="3" id="KW-0479">Metal-binding</keyword>
<dbReference type="EMBL" id="CP003179">
    <property type="protein sequence ID" value="AEW05183.1"/>
    <property type="molecule type" value="Genomic_DNA"/>
</dbReference>
<evidence type="ECO:0000256" key="6">
    <source>
        <dbReference type="ARBA" id="ARBA00022837"/>
    </source>
</evidence>
<evidence type="ECO:0000256" key="1">
    <source>
        <dbReference type="ARBA" id="ARBA00001913"/>
    </source>
</evidence>
<reference evidence="9 10" key="2">
    <citation type="journal article" date="2012" name="Stand. Genomic Sci.">
        <title>Complete genome sequence of the moderately thermophilic mineral-sulfide-oxidizing firmicute Sulfobacillus acidophilus type strain (NAL(T)).</title>
        <authorList>
            <person name="Anderson I."/>
            <person name="Chertkov O."/>
            <person name="Chen A."/>
            <person name="Saunders E."/>
            <person name="Lapidus A."/>
            <person name="Nolan M."/>
            <person name="Lucas S."/>
            <person name="Hammon N."/>
            <person name="Deshpande S."/>
            <person name="Cheng J.F."/>
            <person name="Han C."/>
            <person name="Tapia R."/>
            <person name="Goodwin L.A."/>
            <person name="Pitluck S."/>
            <person name="Liolios K."/>
            <person name="Pagani I."/>
            <person name="Ivanova N."/>
            <person name="Mikhailova N."/>
            <person name="Pati A."/>
            <person name="Palaniappan K."/>
            <person name="Land M."/>
            <person name="Pan C."/>
            <person name="Rohde M."/>
            <person name="Pukall R."/>
            <person name="Goker M."/>
            <person name="Detter J.C."/>
            <person name="Woyke T."/>
            <person name="Bristow J."/>
            <person name="Eisen J.A."/>
            <person name="Markowitz V."/>
            <person name="Hugenholtz P."/>
            <person name="Kyrpides N.C."/>
            <person name="Klenk H.P."/>
            <person name="Mavromatis K."/>
        </authorList>
    </citation>
    <scope>NUCLEOTIDE SEQUENCE [LARGE SCALE GENOMIC DNA]</scope>
    <source>
        <strain evidence="10">ATCC 700253 / DSM 10332 / NAL</strain>
    </source>
</reference>
<proteinExistence type="predicted"/>
<dbReference type="InterPro" id="IPR030400">
    <property type="entry name" value="Sedolisin_dom"/>
</dbReference>
<evidence type="ECO:0000313" key="9">
    <source>
        <dbReference type="EMBL" id="AEW05183.1"/>
    </source>
</evidence>
<feature type="domain" description="Peptidase S53" evidence="8">
    <location>
        <begin position="224"/>
        <end position="628"/>
    </location>
</feature>
<keyword evidence="7" id="KW-0865">Zymogen</keyword>
<dbReference type="PANTHER" id="PTHR14218:SF15">
    <property type="entry name" value="TRIPEPTIDYL-PEPTIDASE 1"/>
    <property type="match status" value="1"/>
</dbReference>
<evidence type="ECO:0000256" key="7">
    <source>
        <dbReference type="ARBA" id="ARBA00023145"/>
    </source>
</evidence>
<dbReference type="SMART" id="SM00944">
    <property type="entry name" value="Pro-kuma_activ"/>
    <property type="match status" value="1"/>
</dbReference>
<dbReference type="CDD" id="cd04056">
    <property type="entry name" value="Peptidases_S53"/>
    <property type="match status" value="1"/>
</dbReference>
<keyword evidence="5" id="KW-0720">Serine protease</keyword>
<dbReference type="Gene3D" id="3.40.50.200">
    <property type="entry name" value="Peptidase S8/S53 domain"/>
    <property type="match status" value="1"/>
</dbReference>
<dbReference type="InterPro" id="IPR050819">
    <property type="entry name" value="Tripeptidyl-peptidase_I"/>
</dbReference>
<comment type="cofactor">
    <cofactor evidence="1">
        <name>Ca(2+)</name>
        <dbReference type="ChEBI" id="CHEBI:29108"/>
    </cofactor>
</comment>
<dbReference type="PROSITE" id="PS51695">
    <property type="entry name" value="SEDOLISIN"/>
    <property type="match status" value="1"/>
</dbReference>
<name>G8TZ04_SULAD</name>
<dbReference type="PANTHER" id="PTHR14218">
    <property type="entry name" value="PROTEASE S8 TRIPEPTIDYL PEPTIDASE I CLN2"/>
    <property type="match status" value="1"/>
</dbReference>
<dbReference type="GO" id="GO:0006508">
    <property type="term" value="P:proteolysis"/>
    <property type="evidence" value="ECO:0007669"/>
    <property type="project" value="UniProtKB-KW"/>
</dbReference>
<dbReference type="SUPFAM" id="SSF54897">
    <property type="entry name" value="Protease propeptides/inhibitors"/>
    <property type="match status" value="1"/>
</dbReference>
<dbReference type="PROSITE" id="PS00138">
    <property type="entry name" value="SUBTILASE_SER"/>
    <property type="match status" value="1"/>
</dbReference>
<protein>
    <submittedName>
        <fullName evidence="9">Peptidase S53 propeptide</fullName>
    </submittedName>
</protein>
<dbReference type="InterPro" id="IPR000209">
    <property type="entry name" value="Peptidase_S8/S53_dom"/>
</dbReference>
<dbReference type="SUPFAM" id="SSF52743">
    <property type="entry name" value="Subtilisin-like"/>
    <property type="match status" value="1"/>
</dbReference>
<dbReference type="STRING" id="679936.Sulac_1687"/>
<gene>
    <name evidence="9" type="ordered locus">Sulac_1687</name>
</gene>
<evidence type="ECO:0000313" key="10">
    <source>
        <dbReference type="Proteomes" id="UP000005439"/>
    </source>
</evidence>
<dbReference type="InterPro" id="IPR023828">
    <property type="entry name" value="Peptidase_S8_Ser-AS"/>
</dbReference>
<dbReference type="Pfam" id="PF00082">
    <property type="entry name" value="Peptidase_S8"/>
    <property type="match status" value="1"/>
</dbReference>
<sequence length="631" mass="66604">MPSRLLYAVAAAPLLAAPLAWTGTAVWAMPVQQIAGNVPTALINASSNHGPASTSASVTLFIGFNFVTPTNGMPSLPQFIQDTVTPGSPDFHHFLTESQFARTYAPSANAVAALQSYLAQYNITPVTINGQPVAYPLGINVQGTVGNVEKAFQVSINNYNFGGRSYIANSDNPTLPTAYNYQGVTYNLAALVSGIAGMSTYNGLTTHLVRQATVTQAGSTSPSGYSPQQMATAYNVNPLYNNHITGAGETIAVATLAPFIPQDATTFWQYYGIDRTGTLSEVGVDGQSTTASGYGIGGSETSLDVERSGALAPGANIIVYEAPNTTTGFVDLYNAVATQDQAQVMTTSWGESEFFVPFSYAYLLNQAFMQGAAEGMTMIAASGDYGAYDGYPTDKNLSVDTPASSPDILAAGGTTLPQISATNNNPIVPGTNQTGTIPIPGGQIPMVGEQGWGWSYLLPYYANFGIQTEQIWHRDIFPIGSTGGQSQLFTNTSPVDTQNLYQWWQTGTPTESSRNVPDVAWNADPFTGYAIYDTNSVYTSPSAGWTNGWGGTSFAAPQWAGTVALLDQYLGGPQGLLNNGLYQVASSGGFHDITAGNNWYYQAGPGWDYVTGLGSPNVAQLAAALKNWMAP</sequence>
<evidence type="ECO:0000256" key="3">
    <source>
        <dbReference type="ARBA" id="ARBA00022723"/>
    </source>
</evidence>
<evidence type="ECO:0000259" key="8">
    <source>
        <dbReference type="PROSITE" id="PS51695"/>
    </source>
</evidence>
<evidence type="ECO:0000256" key="2">
    <source>
        <dbReference type="ARBA" id="ARBA00022670"/>
    </source>
</evidence>
<keyword evidence="4" id="KW-0378">Hydrolase</keyword>